<organism evidence="1 2">
    <name type="scientific">Paraburkholderia elongata</name>
    <dbReference type="NCBI Taxonomy" id="2675747"/>
    <lineage>
        <taxon>Bacteria</taxon>
        <taxon>Pseudomonadati</taxon>
        <taxon>Pseudomonadota</taxon>
        <taxon>Betaproteobacteria</taxon>
        <taxon>Burkholderiales</taxon>
        <taxon>Burkholderiaceae</taxon>
        <taxon>Paraburkholderia</taxon>
    </lineage>
</organism>
<dbReference type="EMBL" id="WOEZ01000178">
    <property type="protein sequence ID" value="NPT58681.1"/>
    <property type="molecule type" value="Genomic_DNA"/>
</dbReference>
<accession>A0A972NT88</accession>
<keyword evidence="2" id="KW-1185">Reference proteome</keyword>
<sequence length="161" mass="18282">MAKEDLTEDRIHELMRIAKQVTNPRARQKVEGRHLRTDYHVVSMDGKHEFAMFTRQSTKLPTSYSAGIRWIPSGAESVMLVRCNGSSHEHTNSIEGDKMSYVCHVHVATERYLSVNKRDEGFAEHTAAYTDLGGAFLHLLEICNISGFDEDEESGNQMRLL</sequence>
<dbReference type="Proteomes" id="UP000655523">
    <property type="component" value="Unassembled WGS sequence"/>
</dbReference>
<protein>
    <submittedName>
        <fullName evidence="1">Uncharacterized protein</fullName>
    </submittedName>
</protein>
<name>A0A972NT88_9BURK</name>
<dbReference type="RefSeq" id="WP_172171382.1">
    <property type="nucleotide sequence ID" value="NZ_WOEZ01000178.1"/>
</dbReference>
<comment type="caution">
    <text evidence="1">The sequence shown here is derived from an EMBL/GenBank/DDBJ whole genome shotgun (WGS) entry which is preliminary data.</text>
</comment>
<evidence type="ECO:0000313" key="1">
    <source>
        <dbReference type="EMBL" id="NPT58681.1"/>
    </source>
</evidence>
<reference evidence="1 2" key="1">
    <citation type="submission" date="2019-11" db="EMBL/GenBank/DDBJ databases">
        <title>Metabolism of dissolved organic matter in forest soils.</title>
        <authorList>
            <person name="Cyle K.T."/>
            <person name="Wilhelm R.C."/>
            <person name="Martinez C.E."/>
        </authorList>
    </citation>
    <scope>NUCLEOTIDE SEQUENCE [LARGE SCALE GENOMIC DNA]</scope>
    <source>
        <strain evidence="1 2">5N</strain>
    </source>
</reference>
<gene>
    <name evidence="1" type="ORF">GNZ13_30025</name>
</gene>
<dbReference type="AlphaFoldDB" id="A0A972NT88"/>
<evidence type="ECO:0000313" key="2">
    <source>
        <dbReference type="Proteomes" id="UP000655523"/>
    </source>
</evidence>
<proteinExistence type="predicted"/>